<dbReference type="EMBL" id="LAZR01001347">
    <property type="protein sequence ID" value="KKN46124.1"/>
    <property type="molecule type" value="Genomic_DNA"/>
</dbReference>
<organism evidence="2">
    <name type="scientific">marine sediment metagenome</name>
    <dbReference type="NCBI Taxonomy" id="412755"/>
    <lineage>
        <taxon>unclassified sequences</taxon>
        <taxon>metagenomes</taxon>
        <taxon>ecological metagenomes</taxon>
    </lineage>
</organism>
<protein>
    <recommendedName>
        <fullName evidence="1">Sulphate adenylyltransferase catalytic domain-containing protein</fullName>
    </recommendedName>
</protein>
<dbReference type="InterPro" id="IPR014729">
    <property type="entry name" value="Rossmann-like_a/b/a_fold"/>
</dbReference>
<evidence type="ECO:0000259" key="1">
    <source>
        <dbReference type="Pfam" id="PF01747"/>
    </source>
</evidence>
<evidence type="ECO:0000313" key="2">
    <source>
        <dbReference type="EMBL" id="KKN46124.1"/>
    </source>
</evidence>
<dbReference type="AlphaFoldDB" id="A0A0F9QUL7"/>
<accession>A0A0F9QUL7</accession>
<name>A0A0F9QUL7_9ZZZZ</name>
<sequence length="60" mass="6741">MVVTILLSGEITLGVGDYYGPYEAHFIFDNFPDLGIEPIKFRSFSKCSKCLLFIILSASY</sequence>
<dbReference type="GO" id="GO:0004781">
    <property type="term" value="F:sulfate adenylyltransferase (ATP) activity"/>
    <property type="evidence" value="ECO:0007669"/>
    <property type="project" value="InterPro"/>
</dbReference>
<comment type="caution">
    <text evidence="2">The sequence shown here is derived from an EMBL/GenBank/DDBJ whole genome shotgun (WGS) entry which is preliminary data.</text>
</comment>
<feature type="domain" description="Sulphate adenylyltransferase catalytic" evidence="1">
    <location>
        <begin position="6"/>
        <end position="50"/>
    </location>
</feature>
<dbReference type="Gene3D" id="3.40.50.620">
    <property type="entry name" value="HUPs"/>
    <property type="match status" value="1"/>
</dbReference>
<dbReference type="Pfam" id="PF01747">
    <property type="entry name" value="ATP-sulfurylase"/>
    <property type="match status" value="1"/>
</dbReference>
<reference evidence="2" key="1">
    <citation type="journal article" date="2015" name="Nature">
        <title>Complex archaea that bridge the gap between prokaryotes and eukaryotes.</title>
        <authorList>
            <person name="Spang A."/>
            <person name="Saw J.H."/>
            <person name="Jorgensen S.L."/>
            <person name="Zaremba-Niedzwiedzka K."/>
            <person name="Martijn J."/>
            <person name="Lind A.E."/>
            <person name="van Eijk R."/>
            <person name="Schleper C."/>
            <person name="Guy L."/>
            <person name="Ettema T.J."/>
        </authorList>
    </citation>
    <scope>NUCLEOTIDE SEQUENCE</scope>
</reference>
<proteinExistence type="predicted"/>
<gene>
    <name evidence="2" type="ORF">LCGC14_0675950</name>
</gene>
<dbReference type="InterPro" id="IPR024951">
    <property type="entry name" value="Sulfurylase_cat_dom"/>
</dbReference>
<dbReference type="SUPFAM" id="SSF52374">
    <property type="entry name" value="Nucleotidylyl transferase"/>
    <property type="match status" value="1"/>
</dbReference>